<protein>
    <submittedName>
        <fullName evidence="2">Dienelactone hydrolase family protein</fullName>
    </submittedName>
</protein>
<gene>
    <name evidence="2" type="ORF">NWP17_12060</name>
</gene>
<dbReference type="Gene3D" id="3.40.50.1820">
    <property type="entry name" value="alpha/beta hydrolase"/>
    <property type="match status" value="1"/>
</dbReference>
<dbReference type="RefSeq" id="WP_280655149.1">
    <property type="nucleotide sequence ID" value="NZ_JANQDH010000079.1"/>
</dbReference>
<keyword evidence="2" id="KW-0378">Hydrolase</keyword>
<sequence>MQEQIINTTTVNLSQDNLEISAYLALPQASGSYPGVVVLQEIFGINAHIRAVTERIAKQGYVAIAPALFQRQAPGFATGYTPEDIEIGRKYAWTQTQASELLNDIQSALDYLKTLPQVKLNSFGCIGFCFGGHVAYLAATLPDIKATASFYGAGIPTRTPGGGAPSLTLTPEIKGTIYAFFGMEDASIPRQQVDQIVAELEKYQISHRVFRYDGSDHGFFCDHRASYNPKAAADAWEQVKQLFSSVLKD</sequence>
<dbReference type="PANTHER" id="PTHR46623:SF6">
    <property type="entry name" value="ALPHA_BETA-HYDROLASES SUPERFAMILY PROTEIN"/>
    <property type="match status" value="1"/>
</dbReference>
<dbReference type="EMBL" id="JANQDH010000079">
    <property type="protein sequence ID" value="MDH6061163.1"/>
    <property type="molecule type" value="Genomic_DNA"/>
</dbReference>
<dbReference type="AlphaFoldDB" id="A0AA43GT37"/>
<reference evidence="2 3" key="1">
    <citation type="journal article" date="2023" name="J. Phycol.">
        <title>Chrysosporum ovalisporum is synonymous with the true-branching cyanobacterium Umezakia natans (Nostocales/Aphanizomenonaceae).</title>
        <authorList>
            <person name="McGregor G.B."/>
            <person name="Sendall B.C."/>
            <person name="Niiyama Y."/>
            <person name="Tuji A."/>
            <person name="Willis A."/>
        </authorList>
    </citation>
    <scope>NUCLEOTIDE SEQUENCE [LARGE SCALE GENOMIC DNA]</scope>
    <source>
        <strain evidence="2 3">ANA360D</strain>
    </source>
</reference>
<dbReference type="PANTHER" id="PTHR46623">
    <property type="entry name" value="CARBOXYMETHYLENEBUTENOLIDASE-RELATED"/>
    <property type="match status" value="1"/>
</dbReference>
<dbReference type="InterPro" id="IPR002925">
    <property type="entry name" value="Dienelactn_hydro"/>
</dbReference>
<keyword evidence="3" id="KW-1185">Reference proteome</keyword>
<accession>A0AA43GT37</accession>
<evidence type="ECO:0000259" key="1">
    <source>
        <dbReference type="Pfam" id="PF01738"/>
    </source>
</evidence>
<comment type="caution">
    <text evidence="2">The sequence shown here is derived from an EMBL/GenBank/DDBJ whole genome shotgun (WGS) entry which is preliminary data.</text>
</comment>
<dbReference type="InterPro" id="IPR051049">
    <property type="entry name" value="Dienelactone_hydrolase-like"/>
</dbReference>
<evidence type="ECO:0000313" key="2">
    <source>
        <dbReference type="EMBL" id="MDH6061163.1"/>
    </source>
</evidence>
<proteinExistence type="predicted"/>
<organism evidence="2 3">
    <name type="scientific">Chrysosporum bergii ANA360D</name>
    <dbReference type="NCBI Taxonomy" id="617107"/>
    <lineage>
        <taxon>Bacteria</taxon>
        <taxon>Bacillati</taxon>
        <taxon>Cyanobacteriota</taxon>
        <taxon>Cyanophyceae</taxon>
        <taxon>Nostocales</taxon>
        <taxon>Nodulariaceae</taxon>
        <taxon>Chrysosporum</taxon>
    </lineage>
</organism>
<dbReference type="InterPro" id="IPR029058">
    <property type="entry name" value="AB_hydrolase_fold"/>
</dbReference>
<name>A0AA43GT37_9CYAN</name>
<dbReference type="SUPFAM" id="SSF53474">
    <property type="entry name" value="alpha/beta-Hydrolases"/>
    <property type="match status" value="1"/>
</dbReference>
<dbReference type="Pfam" id="PF01738">
    <property type="entry name" value="DLH"/>
    <property type="match status" value="1"/>
</dbReference>
<dbReference type="GO" id="GO:0016787">
    <property type="term" value="F:hydrolase activity"/>
    <property type="evidence" value="ECO:0007669"/>
    <property type="project" value="UniProtKB-KW"/>
</dbReference>
<dbReference type="Proteomes" id="UP001159387">
    <property type="component" value="Unassembled WGS sequence"/>
</dbReference>
<evidence type="ECO:0000313" key="3">
    <source>
        <dbReference type="Proteomes" id="UP001159387"/>
    </source>
</evidence>
<feature type="domain" description="Dienelactone hydrolase" evidence="1">
    <location>
        <begin position="20"/>
        <end position="246"/>
    </location>
</feature>